<organism evidence="3 4">
    <name type="scientific">Apiospora saccharicola</name>
    <dbReference type="NCBI Taxonomy" id="335842"/>
    <lineage>
        <taxon>Eukaryota</taxon>
        <taxon>Fungi</taxon>
        <taxon>Dikarya</taxon>
        <taxon>Ascomycota</taxon>
        <taxon>Pezizomycotina</taxon>
        <taxon>Sordariomycetes</taxon>
        <taxon>Xylariomycetidae</taxon>
        <taxon>Amphisphaeriales</taxon>
        <taxon>Apiosporaceae</taxon>
        <taxon>Apiospora</taxon>
    </lineage>
</organism>
<evidence type="ECO:0000313" key="3">
    <source>
        <dbReference type="EMBL" id="KAK8068435.1"/>
    </source>
</evidence>
<evidence type="ECO:0000256" key="1">
    <source>
        <dbReference type="SAM" id="MobiDB-lite"/>
    </source>
</evidence>
<feature type="domain" description="BRCT" evidence="2">
    <location>
        <begin position="1"/>
        <end position="49"/>
    </location>
</feature>
<proteinExistence type="predicted"/>
<dbReference type="EMBL" id="JAQQWM010000004">
    <property type="protein sequence ID" value="KAK8068435.1"/>
    <property type="molecule type" value="Genomic_DNA"/>
</dbReference>
<dbReference type="Proteomes" id="UP001446871">
    <property type="component" value="Unassembled WGS sequence"/>
</dbReference>
<accession>A0ABR1VDW8</accession>
<evidence type="ECO:0000313" key="4">
    <source>
        <dbReference type="Proteomes" id="UP001446871"/>
    </source>
</evidence>
<gene>
    <name evidence="3" type="ORF">PG996_007547</name>
</gene>
<name>A0ABR1VDW8_9PEZI</name>
<keyword evidence="4" id="KW-1185">Reference proteome</keyword>
<feature type="region of interest" description="Disordered" evidence="1">
    <location>
        <begin position="58"/>
        <end position="90"/>
    </location>
</feature>
<dbReference type="InterPro" id="IPR036420">
    <property type="entry name" value="BRCT_dom_sf"/>
</dbReference>
<dbReference type="PROSITE" id="PS50172">
    <property type="entry name" value="BRCT"/>
    <property type="match status" value="1"/>
</dbReference>
<comment type="caution">
    <text evidence="3">The sequence shown here is derived from an EMBL/GenBank/DDBJ whole genome shotgun (WGS) entry which is preliminary data.</text>
</comment>
<dbReference type="SUPFAM" id="SSF52113">
    <property type="entry name" value="BRCT domain"/>
    <property type="match status" value="1"/>
</dbReference>
<evidence type="ECO:0000259" key="2">
    <source>
        <dbReference type="PROSITE" id="PS50172"/>
    </source>
</evidence>
<protein>
    <recommendedName>
        <fullName evidence="2">BRCT domain-containing protein</fullName>
    </recommendedName>
</protein>
<reference evidence="3 4" key="1">
    <citation type="submission" date="2023-01" db="EMBL/GenBank/DDBJ databases">
        <title>Analysis of 21 Apiospora genomes using comparative genomics revels a genus with tremendous synthesis potential of carbohydrate active enzymes and secondary metabolites.</title>
        <authorList>
            <person name="Sorensen T."/>
        </authorList>
    </citation>
    <scope>NUCLEOTIDE SEQUENCE [LARGE SCALE GENOMIC DNA]</scope>
    <source>
        <strain evidence="3 4">CBS 83171</strain>
    </source>
</reference>
<dbReference type="InterPro" id="IPR001357">
    <property type="entry name" value="BRCT_dom"/>
</dbReference>
<sequence>MVLAEHAAYLYLVLLTSALNRKKLHIVKVDWLEHSFIQARKPPEKEYLLEQCKQARSREREEHEPIPLRWSGARTPPDKSARAVPPIPQGLQAPLPAEGLRALSERYDRNLCFYYVGATPLPVRK</sequence>